<organism evidence="2 3">
    <name type="scientific">Aeromonas media</name>
    <dbReference type="NCBI Taxonomy" id="651"/>
    <lineage>
        <taxon>Bacteria</taxon>
        <taxon>Pseudomonadati</taxon>
        <taxon>Pseudomonadota</taxon>
        <taxon>Gammaproteobacteria</taxon>
        <taxon>Aeromonadales</taxon>
        <taxon>Aeromonadaceae</taxon>
        <taxon>Aeromonas</taxon>
    </lineage>
</organism>
<evidence type="ECO:0000313" key="3">
    <source>
        <dbReference type="Proteomes" id="UP000463871"/>
    </source>
</evidence>
<feature type="domain" description="DUF927" evidence="1">
    <location>
        <begin position="149"/>
        <end position="409"/>
    </location>
</feature>
<dbReference type="InterPro" id="IPR009270">
    <property type="entry name" value="DUF927"/>
</dbReference>
<dbReference type="SUPFAM" id="SSF52540">
    <property type="entry name" value="P-loop containing nucleoside triphosphate hydrolases"/>
    <property type="match status" value="1"/>
</dbReference>
<dbReference type="RefSeq" id="WP_161506896.1">
    <property type="nucleotide sequence ID" value="NZ_CAWPID010000001.1"/>
</dbReference>
<dbReference type="Pfam" id="PF06048">
    <property type="entry name" value="DUF927"/>
    <property type="match status" value="1"/>
</dbReference>
<name>A0AAE6VLU2_AERME</name>
<dbReference type="AlphaFoldDB" id="A0AAE6VLU2"/>
<evidence type="ECO:0000259" key="1">
    <source>
        <dbReference type="Pfam" id="PF06048"/>
    </source>
</evidence>
<accession>A0AAE6VLU2</accession>
<reference evidence="2 3" key="1">
    <citation type="submission" date="2020-01" db="EMBL/GenBank/DDBJ databases">
        <title>Complete genome of Aeromonas media MC64.</title>
        <authorList>
            <person name="Cao G."/>
            <person name="Fu J."/>
            <person name="Zhong C."/>
        </authorList>
    </citation>
    <scope>NUCLEOTIDE SEQUENCE [LARGE SCALE GENOMIC DNA]</scope>
    <source>
        <strain evidence="2 3">MC64</strain>
    </source>
</reference>
<proteinExistence type="predicted"/>
<evidence type="ECO:0000313" key="2">
    <source>
        <dbReference type="EMBL" id="QHQ50220.1"/>
    </source>
</evidence>
<dbReference type="EMBL" id="CP047962">
    <property type="protein sequence ID" value="QHQ50220.1"/>
    <property type="molecule type" value="Genomic_DNA"/>
</dbReference>
<dbReference type="InterPro" id="IPR027417">
    <property type="entry name" value="P-loop_NTPase"/>
</dbReference>
<sequence>METPPWLTMNLSVSSSSAESVIQSENRIDTLAQQVSQAMAVASPQPYGDHSKRARVHQELGSINTWCEEARYLASPDGQAFNKDKSPEECPVWPDGSPLTHAVEQLTQWYTSSFLPEGYAITPDGKVMFLASKEPAVVFEGVGLPITTFNDIEGRFEAMELACLDSDGQLVTWTIDLESVYQDLKKIKARMSSHRLAYCSATEGQLVRFMLRCAKMELMESIRLVGQAGFVPGLLVYVTHGEALIREDEREALQRDGNQLCYRLRKAVKQLHPQGSHDEWIQHVAMAVRHSPLMQFAILVMLTNVLLNLLQKGTTIVHFHGPSSVGKTTLAQVAQSVVGRATDPSTDGGSAIRKWHNTLNALLSLLEEHHGMGLVLDELGSFIGKNFGSIMYAMTNGQRKGRCDKTGTVIEAQNTAALCAASTGEQSFDDSLRKTGDSVNAGARVRNPNIEVHPEDAGLPGETLAQTKARIDQIKAACGMYYGTALPALAQGLLNLPEATSYAALQQLVQERVHKCAERLVPLVDGATESSLIRRGLDFFAMTLATGLYSIELGVLPYTEDEVMAAVVLGANRWAASLDEQPDDITRAVRHLQEQLALKRHEFPDMGTPTAKHHMGVIRNKLLLLRVVWFKKLVPQLGKQVLARLEEQGYLIRTEKDRMTTRIKSANAGIYDGQYYAFDYDKIMGLDGGDDHESEVVQPPKTTRFTRRPVRTGRREIASSILEMKESTTEVEQF</sequence>
<protein>
    <submittedName>
        <fullName evidence="2">DUF927 domain-containing protein</fullName>
    </submittedName>
</protein>
<gene>
    <name evidence="2" type="ORF">GWI30_04015</name>
</gene>
<dbReference type="Proteomes" id="UP000463871">
    <property type="component" value="Chromosome"/>
</dbReference>